<dbReference type="GO" id="GO:0005634">
    <property type="term" value="C:nucleus"/>
    <property type="evidence" value="ECO:0000318"/>
    <property type="project" value="GO_Central"/>
</dbReference>
<evidence type="ECO:0000259" key="2">
    <source>
        <dbReference type="Pfam" id="PF13456"/>
    </source>
</evidence>
<organism evidence="3">
    <name type="scientific">Solanum lycopersicum</name>
    <name type="common">Tomato</name>
    <name type="synonym">Lycopersicon esculentum</name>
    <dbReference type="NCBI Taxonomy" id="4081"/>
    <lineage>
        <taxon>Eukaryota</taxon>
        <taxon>Viridiplantae</taxon>
        <taxon>Streptophyta</taxon>
        <taxon>Embryophyta</taxon>
        <taxon>Tracheophyta</taxon>
        <taxon>Spermatophyta</taxon>
        <taxon>Magnoliopsida</taxon>
        <taxon>eudicotyledons</taxon>
        <taxon>Gunneridae</taxon>
        <taxon>Pentapetalae</taxon>
        <taxon>asterids</taxon>
        <taxon>lamiids</taxon>
        <taxon>Solanales</taxon>
        <taxon>Solanaceae</taxon>
        <taxon>Solanoideae</taxon>
        <taxon>Solaneae</taxon>
        <taxon>Solanum</taxon>
        <taxon>Solanum subgen. Lycopersicon</taxon>
    </lineage>
</organism>
<dbReference type="InterPro" id="IPR012337">
    <property type="entry name" value="RNaseH-like_sf"/>
</dbReference>
<dbReference type="InterPro" id="IPR036397">
    <property type="entry name" value="RNaseH_sf"/>
</dbReference>
<dbReference type="SUPFAM" id="SSF53098">
    <property type="entry name" value="Ribonuclease H-like"/>
    <property type="match status" value="1"/>
</dbReference>
<dbReference type="GO" id="GO:0004523">
    <property type="term" value="F:RNA-DNA hybrid ribonuclease activity"/>
    <property type="evidence" value="ECO:0007669"/>
    <property type="project" value="InterPro"/>
</dbReference>
<dbReference type="PANTHER" id="PTHR28626:SF6">
    <property type="entry name" value="RNASE H TYPE-1 DOMAIN-CONTAINING PROTEIN"/>
    <property type="match status" value="1"/>
</dbReference>
<dbReference type="InterPro" id="IPR044730">
    <property type="entry name" value="RNase_H-like_dom_plant"/>
</dbReference>
<dbReference type="InterPro" id="IPR012942">
    <property type="entry name" value="SRR1-like"/>
</dbReference>
<dbReference type="eggNOG" id="KOG3131">
    <property type="taxonomic scope" value="Eukaryota"/>
</dbReference>
<dbReference type="GO" id="GO:0005737">
    <property type="term" value="C:cytoplasm"/>
    <property type="evidence" value="ECO:0000318"/>
    <property type="project" value="GO_Central"/>
</dbReference>
<evidence type="ECO:0000259" key="1">
    <source>
        <dbReference type="Pfam" id="PF07985"/>
    </source>
</evidence>
<sequence>MVTPASLTGLHFQILTDCVAMEANVDFHIQDEAERMLKEIDLVMKNVENSEFYAGMHLDLKQNETIQKHFFRLLGSHSHVQVVVYGLGSIEYSFHSQFHLAFVLLLKRDCSHWIDSIVIYDPNMSLADIIVFKKLDLEVLTIDENCKRRVQRPTMFYMPDPYCYHIGNLLGANWSSSCLNRICLLTNSFLDTLTDTPRSGPNLEAVIRLERILPFTTEIKIKLSDNTMYANLFSGFAWHFFDVDPNIDIDKPGWFWLDIQRNLEEEFLEDMKGNMTSEEFAEIWGIYRGFRRLRCNNVLPPPGWTKLNIYGIGREVDQPGQYGGIFQDENGTCLVRYRGVFDVEDNVIAGLEALRLGLARCVEGKPNVEKLIVESDDLTLVQYVNGRPEPNKKAMDKLKEISVLLEHITCATVHYIYEEANEAARKLALSDA</sequence>
<dbReference type="PhylomeDB" id="K4D4D7"/>
<feature type="domain" description="SRR1-like" evidence="1">
    <location>
        <begin position="73"/>
        <end position="240"/>
    </location>
</feature>
<dbReference type="FunFam" id="3.30.420.10:FF:000389">
    <property type="match status" value="1"/>
</dbReference>
<proteinExistence type="predicted"/>
<evidence type="ECO:0008006" key="5">
    <source>
        <dbReference type="Google" id="ProtNLM"/>
    </source>
</evidence>
<dbReference type="Gramene" id="Solyc11g005240.1.1">
    <property type="protein sequence ID" value="Solyc11g005240.1.1"/>
    <property type="gene ID" value="Solyc11g005240.1"/>
</dbReference>
<dbReference type="CDD" id="cd06222">
    <property type="entry name" value="RNase_H_like"/>
    <property type="match status" value="1"/>
</dbReference>
<dbReference type="Proteomes" id="UP000004994">
    <property type="component" value="Chromosome 11"/>
</dbReference>
<dbReference type="InterPro" id="IPR040044">
    <property type="entry name" value="SRR1L"/>
</dbReference>
<reference evidence="3" key="1">
    <citation type="journal article" date="2012" name="Nature">
        <title>The tomato genome sequence provides insights into fleshy fruit evolution.</title>
        <authorList>
            <consortium name="Tomato Genome Consortium"/>
        </authorList>
    </citation>
    <scope>NUCLEOTIDE SEQUENCE [LARGE SCALE GENOMIC DNA]</scope>
    <source>
        <strain evidence="3">cv. Heinz 1706</strain>
    </source>
</reference>
<feature type="domain" description="RNase H type-1" evidence="2">
    <location>
        <begin position="315"/>
        <end position="428"/>
    </location>
</feature>
<dbReference type="Pfam" id="PF13456">
    <property type="entry name" value="RVT_3"/>
    <property type="match status" value="1"/>
</dbReference>
<dbReference type="PaxDb" id="4081-Solyc11g005240.1.1"/>
<dbReference type="Pfam" id="PF07985">
    <property type="entry name" value="SRR1"/>
    <property type="match status" value="1"/>
</dbReference>
<accession>K4D4D7</accession>
<dbReference type="InterPro" id="IPR002156">
    <property type="entry name" value="RNaseH_domain"/>
</dbReference>
<evidence type="ECO:0000313" key="3">
    <source>
        <dbReference type="EnsemblPlants" id="Solyc11g005240.1.1"/>
    </source>
</evidence>
<dbReference type="OMA" id="IIVFKKL"/>
<dbReference type="Gene3D" id="3.30.420.10">
    <property type="entry name" value="Ribonuclease H-like superfamily/Ribonuclease H"/>
    <property type="match status" value="1"/>
</dbReference>
<keyword evidence="4" id="KW-1185">Reference proteome</keyword>
<name>K4D4D7_SOLLC</name>
<dbReference type="AlphaFoldDB" id="K4D4D7"/>
<dbReference type="InParanoid" id="K4D4D7"/>
<dbReference type="PANTHER" id="PTHR28626">
    <property type="entry name" value="SRR1-LIKE PROTEIN"/>
    <property type="match status" value="1"/>
</dbReference>
<reference evidence="3" key="2">
    <citation type="submission" date="2015-06" db="UniProtKB">
        <authorList>
            <consortium name="EnsemblPlants"/>
        </authorList>
    </citation>
    <scope>IDENTIFICATION</scope>
    <source>
        <strain evidence="3">cv. Heinz 1706</strain>
    </source>
</reference>
<evidence type="ECO:0000313" key="4">
    <source>
        <dbReference type="Proteomes" id="UP000004994"/>
    </source>
</evidence>
<dbReference type="EnsemblPlants" id="Solyc11g005240.1.1">
    <property type="protein sequence ID" value="Solyc11g005240.1.1"/>
    <property type="gene ID" value="Solyc11g005240.1"/>
</dbReference>
<dbReference type="HOGENOM" id="CLU_651173_0_0_1"/>
<dbReference type="GO" id="GO:0003676">
    <property type="term" value="F:nucleic acid binding"/>
    <property type="evidence" value="ECO:0007669"/>
    <property type="project" value="InterPro"/>
</dbReference>
<protein>
    <recommendedName>
        <fullName evidence="5">RNase H type-1 domain-containing protein</fullName>
    </recommendedName>
</protein>